<evidence type="ECO:0000256" key="2">
    <source>
        <dbReference type="ARBA" id="ARBA00023002"/>
    </source>
</evidence>
<dbReference type="GO" id="GO:0050269">
    <property type="term" value="F:coniferyl-aldehyde dehydrogenase [NAD(P)+] activity"/>
    <property type="evidence" value="ECO:0007669"/>
    <property type="project" value="UniProtKB-EC"/>
</dbReference>
<evidence type="ECO:0000256" key="1">
    <source>
        <dbReference type="ARBA" id="ARBA00009986"/>
    </source>
</evidence>
<protein>
    <submittedName>
        <fullName evidence="5">Coniferyl aldehyde dehydrogenase</fullName>
        <ecNumber evidence="5">1.2.1.68</ecNumber>
    </submittedName>
</protein>
<reference evidence="5" key="1">
    <citation type="submission" date="2016-10" db="EMBL/GenBank/DDBJ databases">
        <title>Sequence of Gallionella enrichment culture.</title>
        <authorList>
            <person name="Poehlein A."/>
            <person name="Muehling M."/>
            <person name="Daniel R."/>
        </authorList>
    </citation>
    <scope>NUCLEOTIDE SEQUENCE</scope>
</reference>
<dbReference type="EMBL" id="MLJW01000386">
    <property type="protein sequence ID" value="OIQ88133.1"/>
    <property type="molecule type" value="Genomic_DNA"/>
</dbReference>
<dbReference type="GO" id="GO:0004029">
    <property type="term" value="F:aldehyde dehydrogenase (NAD+) activity"/>
    <property type="evidence" value="ECO:0007669"/>
    <property type="project" value="TreeGrafter"/>
</dbReference>
<evidence type="ECO:0000313" key="5">
    <source>
        <dbReference type="EMBL" id="OIQ88133.1"/>
    </source>
</evidence>
<evidence type="ECO:0000256" key="3">
    <source>
        <dbReference type="ARBA" id="ARBA00023027"/>
    </source>
</evidence>
<dbReference type="InterPro" id="IPR016162">
    <property type="entry name" value="Ald_DH_N"/>
</dbReference>
<dbReference type="Gene3D" id="3.40.605.10">
    <property type="entry name" value="Aldehyde Dehydrogenase, Chain A, domain 1"/>
    <property type="match status" value="1"/>
</dbReference>
<dbReference type="InterPro" id="IPR016160">
    <property type="entry name" value="Ald_DH_CS_CYS"/>
</dbReference>
<dbReference type="PANTHER" id="PTHR43570">
    <property type="entry name" value="ALDEHYDE DEHYDROGENASE"/>
    <property type="match status" value="1"/>
</dbReference>
<dbReference type="GO" id="GO:0006081">
    <property type="term" value="P:aldehyde metabolic process"/>
    <property type="evidence" value="ECO:0007669"/>
    <property type="project" value="InterPro"/>
</dbReference>
<dbReference type="AlphaFoldDB" id="A0A1J5RJ23"/>
<proteinExistence type="inferred from homology"/>
<keyword evidence="3" id="KW-0520">NAD</keyword>
<dbReference type="InterPro" id="IPR016163">
    <property type="entry name" value="Ald_DH_C"/>
</dbReference>
<dbReference type="GO" id="GO:0005737">
    <property type="term" value="C:cytoplasm"/>
    <property type="evidence" value="ECO:0007669"/>
    <property type="project" value="TreeGrafter"/>
</dbReference>
<dbReference type="EC" id="1.2.1.68" evidence="5"/>
<dbReference type="Pfam" id="PF00171">
    <property type="entry name" value="Aldedh"/>
    <property type="match status" value="1"/>
</dbReference>
<keyword evidence="2 5" id="KW-0560">Oxidoreductase</keyword>
<gene>
    <name evidence="5" type="primary">calB_7</name>
    <name evidence="5" type="ORF">GALL_299820</name>
</gene>
<dbReference type="PROSITE" id="PS00070">
    <property type="entry name" value="ALDEHYDE_DEHYDR_CYS"/>
    <property type="match status" value="1"/>
</dbReference>
<accession>A0A1J5RJ23</accession>
<dbReference type="CDD" id="cd07133">
    <property type="entry name" value="ALDH_CALDH_CalB"/>
    <property type="match status" value="1"/>
</dbReference>
<comment type="similarity">
    <text evidence="1">Belongs to the aldehyde dehydrogenase family.</text>
</comment>
<dbReference type="InterPro" id="IPR016161">
    <property type="entry name" value="Ald_DH/histidinol_DH"/>
</dbReference>
<dbReference type="Gene3D" id="3.40.309.10">
    <property type="entry name" value="Aldehyde Dehydrogenase, Chain A, domain 2"/>
    <property type="match status" value="1"/>
</dbReference>
<name>A0A1J5RJ23_9ZZZZ</name>
<dbReference type="InterPro" id="IPR015590">
    <property type="entry name" value="Aldehyde_DH_dom"/>
</dbReference>
<dbReference type="PROSITE" id="PS00687">
    <property type="entry name" value="ALDEHYDE_DEHYDR_GLU"/>
    <property type="match status" value="1"/>
</dbReference>
<dbReference type="PIRSF" id="PIRSF036492">
    <property type="entry name" value="ALDH"/>
    <property type="match status" value="1"/>
</dbReference>
<comment type="caution">
    <text evidence="5">The sequence shown here is derived from an EMBL/GenBank/DDBJ whole genome shotgun (WGS) entry which is preliminary data.</text>
</comment>
<feature type="domain" description="Aldehyde dehydrogenase" evidence="4">
    <location>
        <begin position="21"/>
        <end position="449"/>
    </location>
</feature>
<dbReference type="SUPFAM" id="SSF53720">
    <property type="entry name" value="ALDH-like"/>
    <property type="match status" value="1"/>
</dbReference>
<dbReference type="InterPro" id="IPR012394">
    <property type="entry name" value="Aldehyde_DH_NAD(P)"/>
</dbReference>
<dbReference type="PANTHER" id="PTHR43570:SF20">
    <property type="entry name" value="ALDEHYDE DEHYDROGENASE ALDX-RELATED"/>
    <property type="match status" value="1"/>
</dbReference>
<sequence length="500" mass="55031">MHSEMQGEAGDVVARRMVGTFEAQQRAFRECTYPDPASRRRKLDALKRQLQRYQTAIAVAIDADYGRRSQTESKMIEVLGCILDARHAISHLGRWARPSRRSTELLFMSNGLRVVYQPKGVVGIVVPWNFPLYLAIGPLIAALAAGNRAMIKLPEITPRTNAVMARMLGEIFAEDEVAVIGGELDNPGLFSALPFDHLVFTGSPTIGRVVMRAAAKNLTPVTLELGGKSPAFVGRSYPVADAALRITHGKVTNCGQICVAPDYALVPRERVTEFVAAVKAAFIRLAGESPSSNPDYTCIVSDHHARRLVDLLQDARDKGAEVVSCADYPGSRDARHLPLQIVLGCHADMHIMRDEIFGPILPVVVYDTVDEVVERIGSSERPLALYLFSHDRAERDDLLRRTHSGGVSINDWGWHAFNHDAPFGGIGNSGMGSYHGVEGFRELSHAKTVFKRHRLFPVSLFYPPYGHLVQRMALRLFLGKADPIVGAASPSRLARSELET</sequence>
<dbReference type="InterPro" id="IPR029510">
    <property type="entry name" value="Ald_DH_CS_GLU"/>
</dbReference>
<evidence type="ECO:0000259" key="4">
    <source>
        <dbReference type="Pfam" id="PF00171"/>
    </source>
</evidence>
<organism evidence="5">
    <name type="scientific">mine drainage metagenome</name>
    <dbReference type="NCBI Taxonomy" id="410659"/>
    <lineage>
        <taxon>unclassified sequences</taxon>
        <taxon>metagenomes</taxon>
        <taxon>ecological metagenomes</taxon>
    </lineage>
</organism>